<evidence type="ECO:0000313" key="3">
    <source>
        <dbReference type="EMBL" id="GLB40923.1"/>
    </source>
</evidence>
<accession>A0A9P3PST0</accession>
<sequence>MNTTPSAAPSNQLLFLPASCNQEHHKCTDEAKPMQCAHPYLLYRSSAVLVLLDAMTCSLASMAAKSSNRSRSAPPTRAPTPLPQQNPYLNTFSDSLHAGYRSRIRPKMVCAKDLEEFLLGNFKKAPRSHLKSPTKTKRHLHALTTSVPYKHRAGFGDVEHHPRDDPGEEMSEVARVWKIYTEEATKFDSSLAEGWNRGIDVLLVFTGLFSAVLTTFIIQSFQLSIPDAGSTTNALLEKLISLQTGSAQDVPPVTSHSPTSNQVTWVNGLCGCKHIPAISPAPPVSEPDSTN</sequence>
<dbReference type="OrthoDB" id="3221808at2759"/>
<evidence type="ECO:0000259" key="2">
    <source>
        <dbReference type="Pfam" id="PF20153"/>
    </source>
</evidence>
<gene>
    <name evidence="3" type="ORF">LshimejAT787_0901380</name>
</gene>
<feature type="compositionally biased region" description="Polar residues" evidence="1">
    <location>
        <begin position="64"/>
        <end position="73"/>
    </location>
</feature>
<comment type="caution">
    <text evidence="3">The sequence shown here is derived from an EMBL/GenBank/DDBJ whole genome shotgun (WGS) entry which is preliminary data.</text>
</comment>
<dbReference type="InterPro" id="IPR045338">
    <property type="entry name" value="DUF6535"/>
</dbReference>
<organism evidence="3 4">
    <name type="scientific">Lyophyllum shimeji</name>
    <name type="common">Hon-shimeji</name>
    <name type="synonym">Tricholoma shimeji</name>
    <dbReference type="NCBI Taxonomy" id="47721"/>
    <lineage>
        <taxon>Eukaryota</taxon>
        <taxon>Fungi</taxon>
        <taxon>Dikarya</taxon>
        <taxon>Basidiomycota</taxon>
        <taxon>Agaricomycotina</taxon>
        <taxon>Agaricomycetes</taxon>
        <taxon>Agaricomycetidae</taxon>
        <taxon>Agaricales</taxon>
        <taxon>Tricholomatineae</taxon>
        <taxon>Lyophyllaceae</taxon>
        <taxon>Lyophyllum</taxon>
    </lineage>
</organism>
<proteinExistence type="predicted"/>
<feature type="domain" description="DUF6535" evidence="2">
    <location>
        <begin position="177"/>
        <end position="269"/>
    </location>
</feature>
<dbReference type="Proteomes" id="UP001063166">
    <property type="component" value="Unassembled WGS sequence"/>
</dbReference>
<dbReference type="AlphaFoldDB" id="A0A9P3PST0"/>
<dbReference type="Pfam" id="PF20153">
    <property type="entry name" value="DUF6535"/>
    <property type="match status" value="1"/>
</dbReference>
<reference evidence="3" key="1">
    <citation type="submission" date="2022-07" db="EMBL/GenBank/DDBJ databases">
        <title>The genome of Lyophyllum shimeji provides insight into the initial evolution of ectomycorrhizal fungal genome.</title>
        <authorList>
            <person name="Kobayashi Y."/>
            <person name="Shibata T."/>
            <person name="Hirakawa H."/>
            <person name="Shigenobu S."/>
            <person name="Nishiyama T."/>
            <person name="Yamada A."/>
            <person name="Hasebe M."/>
            <person name="Kawaguchi M."/>
        </authorList>
    </citation>
    <scope>NUCLEOTIDE SEQUENCE</scope>
    <source>
        <strain evidence="3">AT787</strain>
    </source>
</reference>
<name>A0A9P3PST0_LYOSH</name>
<feature type="region of interest" description="Disordered" evidence="1">
    <location>
        <begin position="64"/>
        <end position="87"/>
    </location>
</feature>
<evidence type="ECO:0000313" key="4">
    <source>
        <dbReference type="Proteomes" id="UP001063166"/>
    </source>
</evidence>
<keyword evidence="4" id="KW-1185">Reference proteome</keyword>
<evidence type="ECO:0000256" key="1">
    <source>
        <dbReference type="SAM" id="MobiDB-lite"/>
    </source>
</evidence>
<protein>
    <recommendedName>
        <fullName evidence="2">DUF6535 domain-containing protein</fullName>
    </recommendedName>
</protein>
<dbReference type="EMBL" id="BRPK01000009">
    <property type="protein sequence ID" value="GLB40923.1"/>
    <property type="molecule type" value="Genomic_DNA"/>
</dbReference>